<gene>
    <name evidence="1" type="ORF">OG517_41525</name>
</gene>
<dbReference type="RefSeq" id="WP_328965568.1">
    <property type="nucleotide sequence ID" value="NZ_CP108090.1"/>
</dbReference>
<evidence type="ECO:0000313" key="2">
    <source>
        <dbReference type="Proteomes" id="UP001432039"/>
    </source>
</evidence>
<sequence>MSAGIAPDGPHAGLGGLCEDIRGALEGWVPGMLGIHVHRSVSGPAEVARLVGAVADAAEITVLPGDGATARAELHAAAAGSSTAAAGRAGTDARAELAAVRAGCRRAAAALGLRVPVVF</sequence>
<accession>A0ABZ1TRM3</accession>
<evidence type="ECO:0000313" key="1">
    <source>
        <dbReference type="EMBL" id="WUQ17346.1"/>
    </source>
</evidence>
<organism evidence="1 2">
    <name type="scientific">Streptomyces virginiae</name>
    <name type="common">Streptomyces cinnamonensis</name>
    <dbReference type="NCBI Taxonomy" id="1961"/>
    <lineage>
        <taxon>Bacteria</taxon>
        <taxon>Bacillati</taxon>
        <taxon>Actinomycetota</taxon>
        <taxon>Actinomycetes</taxon>
        <taxon>Kitasatosporales</taxon>
        <taxon>Streptomycetaceae</taxon>
        <taxon>Streptomyces</taxon>
    </lineage>
</organism>
<dbReference type="EMBL" id="CP108090">
    <property type="protein sequence ID" value="WUQ17346.1"/>
    <property type="molecule type" value="Genomic_DNA"/>
</dbReference>
<name>A0ABZ1TRM3_STRVG</name>
<dbReference type="Proteomes" id="UP001432039">
    <property type="component" value="Chromosome"/>
</dbReference>
<reference evidence="1" key="1">
    <citation type="submission" date="2022-10" db="EMBL/GenBank/DDBJ databases">
        <title>The complete genomes of actinobacterial strains from the NBC collection.</title>
        <authorList>
            <person name="Joergensen T.S."/>
            <person name="Alvarez Arevalo M."/>
            <person name="Sterndorff E.B."/>
            <person name="Faurdal D."/>
            <person name="Vuksanovic O."/>
            <person name="Mourched A.-S."/>
            <person name="Charusanti P."/>
            <person name="Shaw S."/>
            <person name="Blin K."/>
            <person name="Weber T."/>
        </authorList>
    </citation>
    <scope>NUCLEOTIDE SEQUENCE</scope>
    <source>
        <strain evidence="1">NBC_00248</strain>
    </source>
</reference>
<proteinExistence type="predicted"/>
<keyword evidence="2" id="KW-1185">Reference proteome</keyword>
<protein>
    <submittedName>
        <fullName evidence="1">Uncharacterized protein</fullName>
    </submittedName>
</protein>